<dbReference type="RefSeq" id="WP_394831803.1">
    <property type="nucleotide sequence ID" value="NZ_CP089929.1"/>
</dbReference>
<sequence length="102" mass="11152">MLQVLVVGQVLLGAACVARVAAEYRLHLRVVAKAKADMARTGEEWVEVKEAFVLSRSALRELESHPAFRGAIELARAFRASGRIKGCRACGSHVLREVDDHA</sequence>
<keyword evidence="2" id="KW-1185">Reference proteome</keyword>
<gene>
    <name evidence="1" type="ORF">LVJ94_35335</name>
</gene>
<protein>
    <submittedName>
        <fullName evidence="1">Uncharacterized protein</fullName>
    </submittedName>
</protein>
<dbReference type="EMBL" id="CP089983">
    <property type="protein sequence ID" value="WXB02177.1"/>
    <property type="molecule type" value="Genomic_DNA"/>
</dbReference>
<proteinExistence type="predicted"/>
<dbReference type="Proteomes" id="UP001374803">
    <property type="component" value="Chromosome"/>
</dbReference>
<evidence type="ECO:0000313" key="1">
    <source>
        <dbReference type="EMBL" id="WXB02177.1"/>
    </source>
</evidence>
<reference evidence="1" key="1">
    <citation type="submission" date="2021-12" db="EMBL/GenBank/DDBJ databases">
        <title>Discovery of the Pendulisporaceae a myxobacterial family with distinct sporulation behavior and unique specialized metabolism.</title>
        <authorList>
            <person name="Garcia R."/>
            <person name="Popoff A."/>
            <person name="Bader C.D."/>
            <person name="Loehr J."/>
            <person name="Walesch S."/>
            <person name="Walt C."/>
            <person name="Boldt J."/>
            <person name="Bunk B."/>
            <person name="Haeckl F.J.F.P.J."/>
            <person name="Gunesch A.P."/>
            <person name="Birkelbach J."/>
            <person name="Nuebel U."/>
            <person name="Pietschmann T."/>
            <person name="Bach T."/>
            <person name="Mueller R."/>
        </authorList>
    </citation>
    <scope>NUCLEOTIDE SEQUENCE</scope>
    <source>
        <strain evidence="1">MSr11367</strain>
    </source>
</reference>
<evidence type="ECO:0000313" key="2">
    <source>
        <dbReference type="Proteomes" id="UP001374803"/>
    </source>
</evidence>
<name>A0ABZ2KUI5_9BACT</name>
<organism evidence="1 2">
    <name type="scientific">Pendulispora rubella</name>
    <dbReference type="NCBI Taxonomy" id="2741070"/>
    <lineage>
        <taxon>Bacteria</taxon>
        <taxon>Pseudomonadati</taxon>
        <taxon>Myxococcota</taxon>
        <taxon>Myxococcia</taxon>
        <taxon>Myxococcales</taxon>
        <taxon>Sorangiineae</taxon>
        <taxon>Pendulisporaceae</taxon>
        <taxon>Pendulispora</taxon>
    </lineage>
</organism>
<accession>A0ABZ2KUI5</accession>